<dbReference type="Gene3D" id="3.40.50.150">
    <property type="entry name" value="Vaccinia Virus protein VP39"/>
    <property type="match status" value="1"/>
</dbReference>
<accession>A0A8J6J836</accession>
<dbReference type="EMBL" id="JACOPO010000001">
    <property type="protein sequence ID" value="MBC5721648.1"/>
    <property type="molecule type" value="Genomic_DNA"/>
</dbReference>
<dbReference type="SUPFAM" id="SSF53335">
    <property type="entry name" value="S-adenosyl-L-methionine-dependent methyltransferases"/>
    <property type="match status" value="1"/>
</dbReference>
<dbReference type="Proteomes" id="UP000628736">
    <property type="component" value="Unassembled WGS sequence"/>
</dbReference>
<keyword evidence="6" id="KW-1185">Reference proteome</keyword>
<dbReference type="PANTHER" id="PTHR43042">
    <property type="entry name" value="SAM-DEPENDENT METHYLTRANSFERASE"/>
    <property type="match status" value="1"/>
</dbReference>
<dbReference type="AlphaFoldDB" id="A0A8J6J836"/>
<evidence type="ECO:0000256" key="3">
    <source>
        <dbReference type="ARBA" id="ARBA00022691"/>
    </source>
</evidence>
<keyword evidence="2" id="KW-0808">Transferase</keyword>
<dbReference type="GO" id="GO:0008168">
    <property type="term" value="F:methyltransferase activity"/>
    <property type="evidence" value="ECO:0007669"/>
    <property type="project" value="UniProtKB-KW"/>
</dbReference>
<evidence type="ECO:0000313" key="6">
    <source>
        <dbReference type="Proteomes" id="UP000628736"/>
    </source>
</evidence>
<gene>
    <name evidence="5" type="ORF">H8S11_02260</name>
</gene>
<reference evidence="5" key="1">
    <citation type="submission" date="2020-08" db="EMBL/GenBank/DDBJ databases">
        <title>Genome public.</title>
        <authorList>
            <person name="Liu C."/>
            <person name="Sun Q."/>
        </authorList>
    </citation>
    <scope>NUCLEOTIDE SEQUENCE</scope>
    <source>
        <strain evidence="5">NSJ-23</strain>
    </source>
</reference>
<evidence type="ECO:0000259" key="4">
    <source>
        <dbReference type="Pfam" id="PF10672"/>
    </source>
</evidence>
<evidence type="ECO:0000313" key="5">
    <source>
        <dbReference type="EMBL" id="MBC5721648.1"/>
    </source>
</evidence>
<name>A0A8J6J836_9FIRM</name>
<dbReference type="InterPro" id="IPR019614">
    <property type="entry name" value="SAM-dep_methyl-trfase"/>
</dbReference>
<proteinExistence type="predicted"/>
<feature type="domain" description="S-adenosylmethionine-dependent methyltransferase" evidence="4">
    <location>
        <begin position="53"/>
        <end position="200"/>
    </location>
</feature>
<sequence>MWASDNWKDYELIDCGRGEKLERWGDQLLVRPDPQAIWNTPRTHRGWKVNAGRYARSSTGGGQWQNKSMPERWTVSYGDLTFNIKPMNFKHTGLFPEQAVNWDFAREQIQKAGRPISVLNLFAYTGGATVACAAAGASVCHVDAAKGMVQWARENARASGLEEAPIRWIVDDCAKFVEREIRRGRRYDAIIMDPPSYGRGPTGEVWKLEENLFPFVELVSGVLSDDPLFVILNSYTTGLAPSVVTYILETILSKRFGGHTTSDELGLPVTESGLVLPCGATGRWVKHEA</sequence>
<evidence type="ECO:0000256" key="2">
    <source>
        <dbReference type="ARBA" id="ARBA00022679"/>
    </source>
</evidence>
<dbReference type="InterPro" id="IPR029063">
    <property type="entry name" value="SAM-dependent_MTases_sf"/>
</dbReference>
<evidence type="ECO:0000256" key="1">
    <source>
        <dbReference type="ARBA" id="ARBA00022603"/>
    </source>
</evidence>
<comment type="caution">
    <text evidence="5">The sequence shown here is derived from an EMBL/GenBank/DDBJ whole genome shotgun (WGS) entry which is preliminary data.</text>
</comment>
<dbReference type="RefSeq" id="WP_147572075.1">
    <property type="nucleotide sequence ID" value="NZ_JACOPO010000001.1"/>
</dbReference>
<keyword evidence="3" id="KW-0949">S-adenosyl-L-methionine</keyword>
<dbReference type="GO" id="GO:0032259">
    <property type="term" value="P:methylation"/>
    <property type="evidence" value="ECO:0007669"/>
    <property type="project" value="UniProtKB-KW"/>
</dbReference>
<keyword evidence="1 5" id="KW-0489">Methyltransferase</keyword>
<organism evidence="5 6">
    <name type="scientific">Flintibacter hominis</name>
    <dbReference type="NCBI Taxonomy" id="2763048"/>
    <lineage>
        <taxon>Bacteria</taxon>
        <taxon>Bacillati</taxon>
        <taxon>Bacillota</taxon>
        <taxon>Clostridia</taxon>
        <taxon>Eubacteriales</taxon>
        <taxon>Flintibacter</taxon>
    </lineage>
</organism>
<dbReference type="Pfam" id="PF10672">
    <property type="entry name" value="Methyltrans_SAM"/>
    <property type="match status" value="1"/>
</dbReference>
<protein>
    <submittedName>
        <fullName evidence="5">Class I SAM-dependent methyltransferase</fullName>
    </submittedName>
</protein>
<dbReference type="PANTHER" id="PTHR43042:SF2">
    <property type="entry name" value="SAM-DEPENDENT METHYLTRANSFERASE"/>
    <property type="match status" value="1"/>
</dbReference>
<dbReference type="Gene3D" id="2.60.40.1180">
    <property type="entry name" value="Golgi alpha-mannosidase II"/>
    <property type="match status" value="1"/>
</dbReference>
<dbReference type="InterPro" id="IPR013780">
    <property type="entry name" value="Glyco_hydro_b"/>
</dbReference>